<dbReference type="InterPro" id="IPR004020">
    <property type="entry name" value="DAPIN"/>
</dbReference>
<evidence type="ECO:0000259" key="2">
    <source>
        <dbReference type="PROSITE" id="PS50824"/>
    </source>
</evidence>
<dbReference type="Pfam" id="PF02758">
    <property type="entry name" value="PYRIN"/>
    <property type="match status" value="1"/>
</dbReference>
<reference evidence="3" key="1">
    <citation type="submission" date="2025-08" db="UniProtKB">
        <authorList>
            <consortium name="Ensembl"/>
        </authorList>
    </citation>
    <scope>IDENTIFICATION</scope>
</reference>
<accession>A0A3B3QZS4</accession>
<dbReference type="Proteomes" id="UP000261540">
    <property type="component" value="Unplaced"/>
</dbReference>
<evidence type="ECO:0000313" key="4">
    <source>
        <dbReference type="Proteomes" id="UP000261540"/>
    </source>
</evidence>
<name>A0A3B3QZS4_9TELE</name>
<dbReference type="SUPFAM" id="SSF47986">
    <property type="entry name" value="DEATH domain"/>
    <property type="match status" value="1"/>
</dbReference>
<protein>
    <recommendedName>
        <fullName evidence="2">Pyrin domain-containing protein</fullName>
    </recommendedName>
</protein>
<evidence type="ECO:0000313" key="3">
    <source>
        <dbReference type="Ensembl" id="ENSPKIP00000011140.1"/>
    </source>
</evidence>
<organism evidence="3 4">
    <name type="scientific">Paramormyrops kingsleyae</name>
    <dbReference type="NCBI Taxonomy" id="1676925"/>
    <lineage>
        <taxon>Eukaryota</taxon>
        <taxon>Metazoa</taxon>
        <taxon>Chordata</taxon>
        <taxon>Craniata</taxon>
        <taxon>Vertebrata</taxon>
        <taxon>Euteleostomi</taxon>
        <taxon>Actinopterygii</taxon>
        <taxon>Neopterygii</taxon>
        <taxon>Teleostei</taxon>
        <taxon>Osteoglossocephala</taxon>
        <taxon>Osteoglossomorpha</taxon>
        <taxon>Osteoglossiformes</taxon>
        <taxon>Mormyridae</taxon>
        <taxon>Paramormyrops</taxon>
    </lineage>
</organism>
<dbReference type="AlphaFoldDB" id="A0A3B3QZS4"/>
<reference evidence="3" key="2">
    <citation type="submission" date="2025-09" db="UniProtKB">
        <authorList>
            <consortium name="Ensembl"/>
        </authorList>
    </citation>
    <scope>IDENTIFICATION</scope>
</reference>
<dbReference type="GeneTree" id="ENSGT00940000177436"/>
<dbReference type="CDD" id="cd08321">
    <property type="entry name" value="Pyrin_ASC-like"/>
    <property type="match status" value="1"/>
</dbReference>
<dbReference type="SMART" id="SM01289">
    <property type="entry name" value="PYRIN"/>
    <property type="match status" value="1"/>
</dbReference>
<feature type="region of interest" description="Disordered" evidence="1">
    <location>
        <begin position="105"/>
        <end position="150"/>
    </location>
</feature>
<keyword evidence="4" id="KW-1185">Reference proteome</keyword>
<evidence type="ECO:0000256" key="1">
    <source>
        <dbReference type="SAM" id="MobiDB-lite"/>
    </source>
</evidence>
<sequence length="188" mass="21692">MTQKTYGRKRGHQNWTSLPDLLLDYLKELSEEELKEFKWKLSHTKYKELKPLPRGQVKDLDRTDLADKMISSYSEVDALNVMFEILKNMNLNDLAQRLNEDLQKRNQERQREDGPEIHGAEILKQTPKERGTPGASWSGEPRTEMAGDPSLVACAPSGVVGEEREKRNHIFIISCFSSKIALPLWHLF</sequence>
<dbReference type="InterPro" id="IPR011029">
    <property type="entry name" value="DEATH-like_dom_sf"/>
</dbReference>
<proteinExistence type="predicted"/>
<dbReference type="PROSITE" id="PS50824">
    <property type="entry name" value="DAPIN"/>
    <property type="match status" value="1"/>
</dbReference>
<feature type="compositionally biased region" description="Basic and acidic residues" evidence="1">
    <location>
        <begin position="105"/>
        <end position="131"/>
    </location>
</feature>
<feature type="domain" description="Pyrin" evidence="2">
    <location>
        <begin position="20"/>
        <end position="104"/>
    </location>
</feature>
<dbReference type="Ensembl" id="ENSPKIT00000035280.1">
    <property type="protein sequence ID" value="ENSPKIP00000011140.1"/>
    <property type="gene ID" value="ENSPKIG00000025565.1"/>
</dbReference>
<dbReference type="Gene3D" id="1.10.533.10">
    <property type="entry name" value="Death Domain, Fas"/>
    <property type="match status" value="1"/>
</dbReference>